<dbReference type="PRINTS" id="PR00364">
    <property type="entry name" value="DISEASERSIST"/>
</dbReference>
<sequence length="975" mass="104093">MDGTGPGDFEVGVVLRVLGSPLLELDGRAQPLPPGRPGRLVAALLVARGRVVTDDRLVDEVWGEDLPADARAALHTNVGRARRALGTAAARLERVAAGYRFDLADVSVDADEFVATLARARGLVAGDPVGALAAYDAALRLWQGPAWAGFADDVAQGEALRLEESLLAAREEHAETLLALGRAQEAADELRPLVSGEPLRDRPALLLIRALHRLGSSADALAVFAAHRAALAEELGLDPSPELEEAQREVLERTPAPTPAVAAPVVVRASALVGREADLEQVRRLLTLHRCVTVLGPGGVGKTSLAREVMASTTPAWWVDLTSVTTEAGVRAQVAAALDVEVFVGGSLEAALEGRLAAASGLLVLDNCEHVLGAAADLVAWATAVGGGIRVLATSRERLGVPVEQVCPLAPLRLPTDDSADPDVPAVALFLDRARAAAPELEVTPDVLGEVNELVRRLDGLPLAIELAASRVGVVPLRTLRDRLDHRLDLLRSHHRRGPARHQTLADTIDWSYDLLDEDQRRALRWLSVFAGPFDLDAAEAVLGPDSAEQVLGLVERSLVVRPARSDDLDYRLLETVRAFARDRLEGAEAEAASLAHARWARDQAALARVGLAGRYAGWWGGQVERLLPELALAVLWAVESGHADEAVEIVPDLYEWGYWRVRADVLGWATMLLESGHPGVATTRVLATATAYWWMADDQVRATALSRQAIEAAGGEDDPSAYLALETAGDVALATGDLDRAYAVYERAAQHALRAERHSDAVQAVAGMLLARTYAEGPTAAELALLREHEGLVVNPSVRAMALYAEAEAVAADEPEQALELFARARAIARETGNRLVVGVSMAAETALRGRVGGLDDTTLSRTIEAVELWLGSGNQNLFITCLRNAVSLLDRLHLFETAVEVVAATTAHTPDRPSYGIEAERMTRAMNRARTVLGTDQVDAVWRRAQGLDLETVARRVVADLAGVRQGGVSAGD</sequence>
<dbReference type="PANTHER" id="PTHR47691">
    <property type="entry name" value="REGULATOR-RELATED"/>
    <property type="match status" value="1"/>
</dbReference>
<dbReference type="Gene3D" id="1.10.10.10">
    <property type="entry name" value="Winged helix-like DNA-binding domain superfamily/Winged helix DNA-binding domain"/>
    <property type="match status" value="1"/>
</dbReference>
<dbReference type="Pfam" id="PF03704">
    <property type="entry name" value="BTAD"/>
    <property type="match status" value="1"/>
</dbReference>
<feature type="domain" description="OmpR/PhoB-type" evidence="3">
    <location>
        <begin position="29"/>
        <end position="101"/>
    </location>
</feature>
<dbReference type="Pfam" id="PF25872">
    <property type="entry name" value="HTH_77"/>
    <property type="match status" value="1"/>
</dbReference>
<dbReference type="PANTHER" id="PTHR47691:SF3">
    <property type="entry name" value="HTH-TYPE TRANSCRIPTIONAL REGULATOR RV0890C-RELATED"/>
    <property type="match status" value="1"/>
</dbReference>
<dbReference type="SUPFAM" id="SSF46894">
    <property type="entry name" value="C-terminal effector domain of the bipartite response regulators"/>
    <property type="match status" value="1"/>
</dbReference>
<dbReference type="Pfam" id="PF00486">
    <property type="entry name" value="Trans_reg_C"/>
    <property type="match status" value="1"/>
</dbReference>
<dbReference type="InterPro" id="IPR027417">
    <property type="entry name" value="P-loop_NTPase"/>
</dbReference>
<dbReference type="InterPro" id="IPR005158">
    <property type="entry name" value="BTAD"/>
</dbReference>
<dbReference type="InterPro" id="IPR058852">
    <property type="entry name" value="HTH_77"/>
</dbReference>
<dbReference type="InterPro" id="IPR036388">
    <property type="entry name" value="WH-like_DNA-bd_sf"/>
</dbReference>
<dbReference type="CDD" id="cd15831">
    <property type="entry name" value="BTAD"/>
    <property type="match status" value="1"/>
</dbReference>
<keyword evidence="6" id="KW-1185">Reference proteome</keyword>
<evidence type="ECO:0000256" key="1">
    <source>
        <dbReference type="ARBA" id="ARBA00005820"/>
    </source>
</evidence>
<evidence type="ECO:0000313" key="6">
    <source>
        <dbReference type="Proteomes" id="UP001500575"/>
    </source>
</evidence>
<accession>A0ABN2YGM7</accession>
<dbReference type="Proteomes" id="UP001500575">
    <property type="component" value="Unassembled WGS sequence"/>
</dbReference>
<evidence type="ECO:0000259" key="3">
    <source>
        <dbReference type="SMART" id="SM00862"/>
    </source>
</evidence>
<name>A0ABN2YGM7_9ACTN</name>
<protein>
    <submittedName>
        <fullName evidence="5">BTAD domain-containing putative transcriptional regulator</fullName>
    </submittedName>
</protein>
<keyword evidence="2" id="KW-0238">DNA-binding</keyword>
<dbReference type="InterPro" id="IPR011990">
    <property type="entry name" value="TPR-like_helical_dom_sf"/>
</dbReference>
<dbReference type="RefSeq" id="WP_344304064.1">
    <property type="nucleotide sequence ID" value="NZ_BAAAQQ010000012.1"/>
</dbReference>
<dbReference type="SMART" id="SM01043">
    <property type="entry name" value="BTAD"/>
    <property type="match status" value="1"/>
</dbReference>
<comment type="similarity">
    <text evidence="1">Belongs to the AfsR/DnrI/RedD regulatory family.</text>
</comment>
<dbReference type="SUPFAM" id="SSF52540">
    <property type="entry name" value="P-loop containing nucleoside triphosphate hydrolases"/>
    <property type="match status" value="1"/>
</dbReference>
<gene>
    <name evidence="5" type="ORF">GCM10009843_24830</name>
</gene>
<proteinExistence type="inferred from homology"/>
<dbReference type="Gene3D" id="1.25.40.10">
    <property type="entry name" value="Tetratricopeptide repeat domain"/>
    <property type="match status" value="1"/>
</dbReference>
<dbReference type="InterPro" id="IPR016032">
    <property type="entry name" value="Sig_transdc_resp-reg_C-effctor"/>
</dbReference>
<dbReference type="SUPFAM" id="SSF48452">
    <property type="entry name" value="TPR-like"/>
    <property type="match status" value="2"/>
</dbReference>
<dbReference type="SMART" id="SM00862">
    <property type="entry name" value="Trans_reg_C"/>
    <property type="match status" value="1"/>
</dbReference>
<comment type="caution">
    <text evidence="5">The sequence shown here is derived from an EMBL/GenBank/DDBJ whole genome shotgun (WGS) entry which is preliminary data.</text>
</comment>
<feature type="domain" description="Bacterial transcriptional activator" evidence="4">
    <location>
        <begin position="108"/>
        <end position="251"/>
    </location>
</feature>
<evidence type="ECO:0000256" key="2">
    <source>
        <dbReference type="ARBA" id="ARBA00023125"/>
    </source>
</evidence>
<dbReference type="InterPro" id="IPR001867">
    <property type="entry name" value="OmpR/PhoB-type_DNA-bd"/>
</dbReference>
<reference evidence="5 6" key="1">
    <citation type="journal article" date="2019" name="Int. J. Syst. Evol. Microbiol.">
        <title>The Global Catalogue of Microorganisms (GCM) 10K type strain sequencing project: providing services to taxonomists for standard genome sequencing and annotation.</title>
        <authorList>
            <consortium name="The Broad Institute Genomics Platform"/>
            <consortium name="The Broad Institute Genome Sequencing Center for Infectious Disease"/>
            <person name="Wu L."/>
            <person name="Ma J."/>
        </authorList>
    </citation>
    <scope>NUCLEOTIDE SEQUENCE [LARGE SCALE GENOMIC DNA]</scope>
    <source>
        <strain evidence="5 6">JCM 16021</strain>
    </source>
</reference>
<dbReference type="EMBL" id="BAAAQQ010000012">
    <property type="protein sequence ID" value="GAA2126399.1"/>
    <property type="molecule type" value="Genomic_DNA"/>
</dbReference>
<evidence type="ECO:0000259" key="4">
    <source>
        <dbReference type="SMART" id="SM01043"/>
    </source>
</evidence>
<evidence type="ECO:0000313" key="5">
    <source>
        <dbReference type="EMBL" id="GAA2126399.1"/>
    </source>
</evidence>
<organism evidence="5 6">
    <name type="scientific">Nocardioides bigeumensis</name>
    <dbReference type="NCBI Taxonomy" id="433657"/>
    <lineage>
        <taxon>Bacteria</taxon>
        <taxon>Bacillati</taxon>
        <taxon>Actinomycetota</taxon>
        <taxon>Actinomycetes</taxon>
        <taxon>Propionibacteriales</taxon>
        <taxon>Nocardioidaceae</taxon>
        <taxon>Nocardioides</taxon>
    </lineage>
</organism>